<dbReference type="CDD" id="cd07043">
    <property type="entry name" value="STAS_anti-anti-sigma_factors"/>
    <property type="match status" value="1"/>
</dbReference>
<name>A0ABV2Z4H7_9ACTN</name>
<dbReference type="RefSeq" id="WP_037677965.1">
    <property type="nucleotide sequence ID" value="NZ_JBEZVI010000020.1"/>
</dbReference>
<dbReference type="NCBIfam" id="TIGR00377">
    <property type="entry name" value="ant_ant_sig"/>
    <property type="match status" value="1"/>
</dbReference>
<evidence type="ECO:0000259" key="3">
    <source>
        <dbReference type="PROSITE" id="PS50801"/>
    </source>
</evidence>
<evidence type="ECO:0000313" key="5">
    <source>
        <dbReference type="Proteomes" id="UP001550853"/>
    </source>
</evidence>
<dbReference type="SUPFAM" id="SSF52091">
    <property type="entry name" value="SpoIIaa-like"/>
    <property type="match status" value="1"/>
</dbReference>
<comment type="caution">
    <text evidence="4">The sequence shown here is derived from an EMBL/GenBank/DDBJ whole genome shotgun (WGS) entry which is preliminary data.</text>
</comment>
<dbReference type="PANTHER" id="PTHR33495:SF2">
    <property type="entry name" value="ANTI-SIGMA FACTOR ANTAGONIST TM_1081-RELATED"/>
    <property type="match status" value="1"/>
</dbReference>
<dbReference type="Pfam" id="PF01740">
    <property type="entry name" value="STAS"/>
    <property type="match status" value="1"/>
</dbReference>
<dbReference type="Gene3D" id="3.30.750.24">
    <property type="entry name" value="STAS domain"/>
    <property type="match status" value="1"/>
</dbReference>
<accession>A0ABV2Z4H7</accession>
<organism evidence="4 5">
    <name type="scientific">Streptomyces catenulae</name>
    <dbReference type="NCBI Taxonomy" id="66875"/>
    <lineage>
        <taxon>Bacteria</taxon>
        <taxon>Bacillati</taxon>
        <taxon>Actinomycetota</taxon>
        <taxon>Actinomycetes</taxon>
        <taxon>Kitasatosporales</taxon>
        <taxon>Streptomycetaceae</taxon>
        <taxon>Streptomyces</taxon>
    </lineage>
</organism>
<sequence>MRDDHTPVRPYLGRTDTTDGVTVVALHGELDLLAARALAATLDDLTGTRRPDLVLNLRAVTFIDCSGLSLLCRARHRVRAASGRLRLAGITPGDAVSRLLELTRLADAFERLEPDAAPGHDTPVGRR</sequence>
<feature type="domain" description="STAS" evidence="3">
    <location>
        <begin position="11"/>
        <end position="107"/>
    </location>
</feature>
<reference evidence="4 5" key="1">
    <citation type="submission" date="2024-06" db="EMBL/GenBank/DDBJ databases">
        <title>The Natural Products Discovery Center: Release of the First 8490 Sequenced Strains for Exploring Actinobacteria Biosynthetic Diversity.</title>
        <authorList>
            <person name="Kalkreuter E."/>
            <person name="Kautsar S.A."/>
            <person name="Yang D."/>
            <person name="Bader C.D."/>
            <person name="Teijaro C.N."/>
            <person name="Fluegel L."/>
            <person name="Davis C.M."/>
            <person name="Simpson J.R."/>
            <person name="Lauterbach L."/>
            <person name="Steele A.D."/>
            <person name="Gui C."/>
            <person name="Meng S."/>
            <person name="Li G."/>
            <person name="Viehrig K."/>
            <person name="Ye F."/>
            <person name="Su P."/>
            <person name="Kiefer A.F."/>
            <person name="Nichols A."/>
            <person name="Cepeda A.J."/>
            <person name="Yan W."/>
            <person name="Fan B."/>
            <person name="Jiang Y."/>
            <person name="Adhikari A."/>
            <person name="Zheng C.-J."/>
            <person name="Schuster L."/>
            <person name="Cowan T.M."/>
            <person name="Smanski M.J."/>
            <person name="Chevrette M.G."/>
            <person name="De Carvalho L.P.S."/>
            <person name="Shen B."/>
        </authorList>
    </citation>
    <scope>NUCLEOTIDE SEQUENCE [LARGE SCALE GENOMIC DNA]</scope>
    <source>
        <strain evidence="4 5">NPDC033039</strain>
    </source>
</reference>
<dbReference type="EMBL" id="JBEZVI010000020">
    <property type="protein sequence ID" value="MEU3712897.1"/>
    <property type="molecule type" value="Genomic_DNA"/>
</dbReference>
<evidence type="ECO:0000313" key="4">
    <source>
        <dbReference type="EMBL" id="MEU3712897.1"/>
    </source>
</evidence>
<dbReference type="PROSITE" id="PS50801">
    <property type="entry name" value="STAS"/>
    <property type="match status" value="1"/>
</dbReference>
<dbReference type="InterPro" id="IPR036513">
    <property type="entry name" value="STAS_dom_sf"/>
</dbReference>
<evidence type="ECO:0000256" key="2">
    <source>
        <dbReference type="RuleBase" id="RU003749"/>
    </source>
</evidence>
<evidence type="ECO:0000256" key="1">
    <source>
        <dbReference type="ARBA" id="ARBA00009013"/>
    </source>
</evidence>
<gene>
    <name evidence="4" type="ORF">AB0E61_22740</name>
</gene>
<protein>
    <recommendedName>
        <fullName evidence="2">Anti-sigma factor antagonist</fullName>
    </recommendedName>
</protein>
<dbReference type="PANTHER" id="PTHR33495">
    <property type="entry name" value="ANTI-SIGMA FACTOR ANTAGONIST TM_1081-RELATED-RELATED"/>
    <property type="match status" value="1"/>
</dbReference>
<dbReference type="Proteomes" id="UP001550853">
    <property type="component" value="Unassembled WGS sequence"/>
</dbReference>
<dbReference type="InterPro" id="IPR003658">
    <property type="entry name" value="Anti-sigma_ant"/>
</dbReference>
<keyword evidence="5" id="KW-1185">Reference proteome</keyword>
<dbReference type="InterPro" id="IPR002645">
    <property type="entry name" value="STAS_dom"/>
</dbReference>
<comment type="similarity">
    <text evidence="1 2">Belongs to the anti-sigma-factor antagonist family.</text>
</comment>
<proteinExistence type="inferred from homology"/>